<evidence type="ECO:0000256" key="2">
    <source>
        <dbReference type="ARBA" id="ARBA00022723"/>
    </source>
</evidence>
<feature type="binding site" evidence="9">
    <location>
        <position position="265"/>
    </location>
    <ligand>
        <name>Zn(2+)</name>
        <dbReference type="ChEBI" id="CHEBI:29105"/>
    </ligand>
</feature>
<feature type="binding site" evidence="8">
    <location>
        <position position="437"/>
    </location>
    <ligand>
        <name>substrate</name>
    </ligand>
</feature>
<feature type="binding site" evidence="8">
    <location>
        <position position="262"/>
    </location>
    <ligand>
        <name>substrate</name>
    </ligand>
</feature>
<sequence>MLQIVKGTEVPSSFYAQRSFAEDLSIVTQIIDDVRSSGDAAIHTYAKRFDRVAPISLEIDKSRLVEAELRLKDVDPDLYESLKLSYNLAFKFALKQRESFSDFEVALSPGIVTGQKTIPVDRAGVYVPAGRFPLFSSVIMGSVPAKAAGVKEIVLCTPPAPLNGDASIPWADERILAVASLCGIDRVFAVGGAQAIAAMAYGTETIPKVDVIVGPGNKFVAEAKKRVYGQVGIDLVAGPTEVMIICDDSAHPDWMAADLLAQAEHDPDAQAILLTCSMEIAQSVQNRISVLLNDLPESAAARSSIGNNSMIIVVDDLNEAAEIANRKAPEHLEIAVSDGTERELLCEKVRNYGSLFIGHRSAEVLGDYAAGLNHTLPTSGAARFTGGLSVRHFLKTVTTLRVPEASVGSVDPNAFDGLVKSLRAAEQIAKAEGLSGHALAARCRLDSLI</sequence>
<dbReference type="EMBL" id="JAINWA010000003">
    <property type="protein sequence ID" value="MCD1655827.1"/>
    <property type="molecule type" value="Genomic_DNA"/>
</dbReference>
<dbReference type="GO" id="GO:0000105">
    <property type="term" value="P:L-histidine biosynthetic process"/>
    <property type="evidence" value="ECO:0007669"/>
    <property type="project" value="InterPro"/>
</dbReference>
<dbReference type="CDD" id="cd06572">
    <property type="entry name" value="Histidinol_dh"/>
    <property type="match status" value="1"/>
</dbReference>
<comment type="cofactor">
    <cofactor evidence="9">
        <name>Zn(2+)</name>
        <dbReference type="ChEBI" id="CHEBI:29105"/>
    </cofactor>
    <text evidence="9">Binds 1 zinc ion per subunit.</text>
</comment>
<dbReference type="PANTHER" id="PTHR21256:SF2">
    <property type="entry name" value="HISTIDINE BIOSYNTHESIS TRIFUNCTIONAL PROTEIN"/>
    <property type="match status" value="1"/>
</dbReference>
<name>A0AAE3JIZ8_9SPIR</name>
<feature type="active site" description="Proton acceptor" evidence="6">
    <location>
        <position position="331"/>
    </location>
</feature>
<evidence type="ECO:0000313" key="11">
    <source>
        <dbReference type="EMBL" id="MCD1655827.1"/>
    </source>
</evidence>
<dbReference type="Gene3D" id="1.20.5.1300">
    <property type="match status" value="1"/>
</dbReference>
<dbReference type="EC" id="1.1.1.23" evidence="11"/>
<evidence type="ECO:0000256" key="10">
    <source>
        <dbReference type="RuleBase" id="RU004175"/>
    </source>
</evidence>
<dbReference type="PROSITE" id="PS00611">
    <property type="entry name" value="HISOL_DEHYDROGENASE"/>
    <property type="match status" value="1"/>
</dbReference>
<dbReference type="InterPro" id="IPR012131">
    <property type="entry name" value="Hstdl_DH"/>
</dbReference>
<dbReference type="PRINTS" id="PR00083">
    <property type="entry name" value="HOLDHDRGNASE"/>
</dbReference>
<dbReference type="InterPro" id="IPR001692">
    <property type="entry name" value="Histidinol_DH_CS"/>
</dbReference>
<keyword evidence="12" id="KW-1185">Reference proteome</keyword>
<evidence type="ECO:0000256" key="7">
    <source>
        <dbReference type="PIRSR" id="PIRSR000099-2"/>
    </source>
</evidence>
<feature type="binding site" evidence="8">
    <location>
        <position position="265"/>
    </location>
    <ligand>
        <name>substrate</name>
    </ligand>
</feature>
<feature type="binding site" evidence="9">
    <location>
        <position position="262"/>
    </location>
    <ligand>
        <name>Zn(2+)</name>
        <dbReference type="ChEBI" id="CHEBI:29105"/>
    </ligand>
</feature>
<protein>
    <submittedName>
        <fullName evidence="11">Histidinol dehydrogenase</fullName>
        <ecNumber evidence="11">1.1.1.23</ecNumber>
    </submittedName>
</protein>
<evidence type="ECO:0000256" key="4">
    <source>
        <dbReference type="ARBA" id="ARBA00023002"/>
    </source>
</evidence>
<dbReference type="Proteomes" id="UP001198163">
    <property type="component" value="Unassembled WGS sequence"/>
</dbReference>
<dbReference type="GO" id="GO:0005737">
    <property type="term" value="C:cytoplasm"/>
    <property type="evidence" value="ECO:0007669"/>
    <property type="project" value="TreeGrafter"/>
</dbReference>
<evidence type="ECO:0000256" key="5">
    <source>
        <dbReference type="PIRNR" id="PIRNR000099"/>
    </source>
</evidence>
<evidence type="ECO:0000256" key="9">
    <source>
        <dbReference type="PIRSR" id="PIRSR000099-4"/>
    </source>
</evidence>
<accession>A0AAE3JIZ8</accession>
<feature type="binding site" evidence="8">
    <location>
        <position position="367"/>
    </location>
    <ligand>
        <name>substrate</name>
    </ligand>
</feature>
<dbReference type="NCBIfam" id="TIGR00069">
    <property type="entry name" value="hisD"/>
    <property type="match status" value="1"/>
</dbReference>
<dbReference type="InterPro" id="IPR016161">
    <property type="entry name" value="Ald_DH/histidinol_DH"/>
</dbReference>
<feature type="binding site" evidence="7">
    <location>
        <position position="217"/>
    </location>
    <ligand>
        <name>NAD(+)</name>
        <dbReference type="ChEBI" id="CHEBI:57540"/>
    </ligand>
</feature>
<feature type="binding site" evidence="8">
    <location>
        <position position="432"/>
    </location>
    <ligand>
        <name>substrate</name>
    </ligand>
</feature>
<dbReference type="SUPFAM" id="SSF53720">
    <property type="entry name" value="ALDH-like"/>
    <property type="match status" value="1"/>
</dbReference>
<proteinExistence type="inferred from homology"/>
<dbReference type="InterPro" id="IPR022695">
    <property type="entry name" value="Histidinol_DH_monofunct"/>
</dbReference>
<dbReference type="GO" id="GO:0051287">
    <property type="term" value="F:NAD binding"/>
    <property type="evidence" value="ECO:0007669"/>
    <property type="project" value="InterPro"/>
</dbReference>
<feature type="binding site" evidence="7">
    <location>
        <position position="194"/>
    </location>
    <ligand>
        <name>NAD(+)</name>
        <dbReference type="ChEBI" id="CHEBI:57540"/>
    </ligand>
</feature>
<comment type="caution">
    <text evidence="11">The sequence shown here is derived from an EMBL/GenBank/DDBJ whole genome shotgun (WGS) entry which is preliminary data.</text>
</comment>
<evidence type="ECO:0000313" key="12">
    <source>
        <dbReference type="Proteomes" id="UP001198163"/>
    </source>
</evidence>
<dbReference type="Pfam" id="PF00815">
    <property type="entry name" value="Histidinol_dh"/>
    <property type="match status" value="1"/>
</dbReference>
<keyword evidence="3 9" id="KW-0862">Zinc</keyword>
<keyword evidence="7" id="KW-0520">NAD</keyword>
<evidence type="ECO:0000256" key="6">
    <source>
        <dbReference type="PIRSR" id="PIRSR000099-1"/>
    </source>
</evidence>
<dbReference type="PANTHER" id="PTHR21256">
    <property type="entry name" value="HISTIDINOL DEHYDROGENASE HDH"/>
    <property type="match status" value="1"/>
</dbReference>
<dbReference type="GO" id="GO:0004399">
    <property type="term" value="F:histidinol dehydrogenase activity"/>
    <property type="evidence" value="ECO:0007669"/>
    <property type="project" value="UniProtKB-EC"/>
</dbReference>
<gene>
    <name evidence="11" type="primary">hisD</name>
    <name evidence="11" type="ORF">K7J14_14105</name>
</gene>
<dbReference type="AlphaFoldDB" id="A0AAE3JIZ8"/>
<evidence type="ECO:0000256" key="3">
    <source>
        <dbReference type="ARBA" id="ARBA00022833"/>
    </source>
</evidence>
<organism evidence="11 12">
    <name type="scientific">Teretinema zuelzerae</name>
    <dbReference type="NCBI Taxonomy" id="156"/>
    <lineage>
        <taxon>Bacteria</taxon>
        <taxon>Pseudomonadati</taxon>
        <taxon>Spirochaetota</taxon>
        <taxon>Spirochaetia</taxon>
        <taxon>Spirochaetales</taxon>
        <taxon>Treponemataceae</taxon>
        <taxon>Teretinema</taxon>
    </lineage>
</organism>
<feature type="binding site" evidence="9">
    <location>
        <position position="367"/>
    </location>
    <ligand>
        <name>Zn(2+)</name>
        <dbReference type="ChEBI" id="CHEBI:29105"/>
    </ligand>
</feature>
<evidence type="ECO:0000256" key="8">
    <source>
        <dbReference type="PIRSR" id="PIRSR000099-3"/>
    </source>
</evidence>
<dbReference type="GO" id="GO:0046872">
    <property type="term" value="F:metal ion binding"/>
    <property type="evidence" value="ECO:0007669"/>
    <property type="project" value="UniProtKB-KW"/>
</dbReference>
<keyword evidence="4 5" id="KW-0560">Oxidoreductase</keyword>
<feature type="binding site" evidence="8">
    <location>
        <position position="240"/>
    </location>
    <ligand>
        <name>substrate</name>
    </ligand>
</feature>
<dbReference type="PIRSF" id="PIRSF000099">
    <property type="entry name" value="Histidinol_dh"/>
    <property type="match status" value="1"/>
</dbReference>
<keyword evidence="2 9" id="KW-0479">Metal-binding</keyword>
<feature type="binding site" evidence="7">
    <location>
        <position position="126"/>
    </location>
    <ligand>
        <name>NAD(+)</name>
        <dbReference type="ChEBI" id="CHEBI:57540"/>
    </ligand>
</feature>
<comment type="similarity">
    <text evidence="1 5 10">Belongs to the histidinol dehydrogenase family.</text>
</comment>
<feature type="active site" description="Proton acceptor" evidence="6">
    <location>
        <position position="330"/>
    </location>
</feature>
<feature type="binding site" evidence="9">
    <location>
        <position position="437"/>
    </location>
    <ligand>
        <name>Zn(2+)</name>
        <dbReference type="ChEBI" id="CHEBI:29105"/>
    </ligand>
</feature>
<dbReference type="Gene3D" id="3.40.50.1980">
    <property type="entry name" value="Nitrogenase molybdenum iron protein domain"/>
    <property type="match status" value="2"/>
</dbReference>
<feature type="binding site" evidence="8">
    <location>
        <position position="331"/>
    </location>
    <ligand>
        <name>substrate</name>
    </ligand>
</feature>
<evidence type="ECO:0000256" key="1">
    <source>
        <dbReference type="ARBA" id="ARBA00010178"/>
    </source>
</evidence>
<reference evidence="11" key="1">
    <citation type="submission" date="2021-08" db="EMBL/GenBank/DDBJ databases">
        <title>Comparative analyses of Brucepasteria parasyntrophica and Teretinema zuelzerae.</title>
        <authorList>
            <person name="Song Y."/>
            <person name="Brune A."/>
        </authorList>
    </citation>
    <scope>NUCLEOTIDE SEQUENCE</scope>
    <source>
        <strain evidence="11">DSM 1903</strain>
    </source>
</reference>
<dbReference type="FunFam" id="3.40.50.1980:FF:000001">
    <property type="entry name" value="Histidinol dehydrogenase"/>
    <property type="match status" value="1"/>
</dbReference>